<sequence length="53" mass="6410">MLETRDQQTLRTLEVIKRMQKENWLMKQCCYRPMSAESSSYDAKKIHLKSFVK</sequence>
<reference evidence="2" key="1">
    <citation type="submission" date="2014-09" db="EMBL/GenBank/DDBJ databases">
        <authorList>
            <person name="Sharma Rahul"/>
            <person name="Thines Marco"/>
        </authorList>
    </citation>
    <scope>NUCLEOTIDE SEQUENCE [LARGE SCALE GENOMIC DNA]</scope>
</reference>
<dbReference type="EMBL" id="CCYD01001204">
    <property type="protein sequence ID" value="CEG44564.1"/>
    <property type="molecule type" value="Genomic_DNA"/>
</dbReference>
<organism evidence="1 2">
    <name type="scientific">Plasmopara halstedii</name>
    <name type="common">Downy mildew of sunflower</name>
    <dbReference type="NCBI Taxonomy" id="4781"/>
    <lineage>
        <taxon>Eukaryota</taxon>
        <taxon>Sar</taxon>
        <taxon>Stramenopiles</taxon>
        <taxon>Oomycota</taxon>
        <taxon>Peronosporomycetes</taxon>
        <taxon>Peronosporales</taxon>
        <taxon>Peronosporaceae</taxon>
        <taxon>Plasmopara</taxon>
    </lineage>
</organism>
<keyword evidence="2" id="KW-1185">Reference proteome</keyword>
<protein>
    <submittedName>
        <fullName evidence="1">Uncharacterized protein</fullName>
    </submittedName>
</protein>
<dbReference type="Proteomes" id="UP000054928">
    <property type="component" value="Unassembled WGS sequence"/>
</dbReference>
<evidence type="ECO:0000313" key="2">
    <source>
        <dbReference type="Proteomes" id="UP000054928"/>
    </source>
</evidence>
<proteinExistence type="predicted"/>
<dbReference type="AlphaFoldDB" id="A0A0P1AS16"/>
<dbReference type="RefSeq" id="XP_024580933.1">
    <property type="nucleotide sequence ID" value="XM_024730679.1"/>
</dbReference>
<dbReference type="GeneID" id="36395970"/>
<name>A0A0P1AS16_PLAHL</name>
<evidence type="ECO:0000313" key="1">
    <source>
        <dbReference type="EMBL" id="CEG44564.1"/>
    </source>
</evidence>
<accession>A0A0P1AS16</accession>